<evidence type="ECO:0000313" key="6">
    <source>
        <dbReference type="Proteomes" id="UP000188181"/>
    </source>
</evidence>
<dbReference type="PRINTS" id="PR00037">
    <property type="entry name" value="HTHLACR"/>
</dbReference>
<dbReference type="InterPro" id="IPR014036">
    <property type="entry name" value="DeoR-like_C"/>
</dbReference>
<proteinExistence type="predicted"/>
<dbReference type="PANTHER" id="PTHR30363:SF44">
    <property type="entry name" value="AGA OPERON TRANSCRIPTIONAL REPRESSOR-RELATED"/>
    <property type="match status" value="1"/>
</dbReference>
<dbReference type="PROSITE" id="PS51000">
    <property type="entry name" value="HTH_DEOR_2"/>
    <property type="match status" value="1"/>
</dbReference>
<dbReference type="RefSeq" id="WP_146684760.1">
    <property type="nucleotide sequence ID" value="NZ_CP019646.1"/>
</dbReference>
<dbReference type="STRING" id="1851148.SMSP2_02973"/>
<dbReference type="InterPro" id="IPR050313">
    <property type="entry name" value="Carb_Metab_HTH_regulators"/>
</dbReference>
<keyword evidence="6" id="KW-1185">Reference proteome</keyword>
<dbReference type="GO" id="GO:0003700">
    <property type="term" value="F:DNA-binding transcription factor activity"/>
    <property type="evidence" value="ECO:0007669"/>
    <property type="project" value="InterPro"/>
</dbReference>
<dbReference type="Proteomes" id="UP000188181">
    <property type="component" value="Chromosome"/>
</dbReference>
<dbReference type="EMBL" id="CP019646">
    <property type="protein sequence ID" value="AQQ72583.1"/>
    <property type="molecule type" value="Genomic_DNA"/>
</dbReference>
<organism evidence="5 6">
    <name type="scientific">Limihaloglobus sulfuriphilus</name>
    <dbReference type="NCBI Taxonomy" id="1851148"/>
    <lineage>
        <taxon>Bacteria</taxon>
        <taxon>Pseudomonadati</taxon>
        <taxon>Planctomycetota</taxon>
        <taxon>Phycisphaerae</taxon>
        <taxon>Sedimentisphaerales</taxon>
        <taxon>Sedimentisphaeraceae</taxon>
        <taxon>Limihaloglobus</taxon>
    </lineage>
</organism>
<dbReference type="SMART" id="SM00420">
    <property type="entry name" value="HTH_DEOR"/>
    <property type="match status" value="1"/>
</dbReference>
<gene>
    <name evidence="5" type="primary">srlR</name>
    <name evidence="5" type="ORF">SMSP2_02973</name>
</gene>
<dbReference type="OrthoDB" id="9797223at2"/>
<reference evidence="6" key="1">
    <citation type="submission" date="2017-02" db="EMBL/GenBank/DDBJ databases">
        <title>Comparative genomics and description of representatives of a novel lineage of planctomycetes thriving in anoxic sediments.</title>
        <authorList>
            <person name="Spring S."/>
            <person name="Bunk B."/>
            <person name="Sproer C."/>
        </authorList>
    </citation>
    <scope>NUCLEOTIDE SEQUENCE [LARGE SCALE GENOMIC DNA]</scope>
    <source>
        <strain evidence="6">SM-Chi-D1</strain>
    </source>
</reference>
<dbReference type="Gene3D" id="1.10.10.10">
    <property type="entry name" value="Winged helix-like DNA-binding domain superfamily/Winged helix DNA-binding domain"/>
    <property type="match status" value="1"/>
</dbReference>
<keyword evidence="1" id="KW-0805">Transcription regulation</keyword>
<dbReference type="InterPro" id="IPR001034">
    <property type="entry name" value="DeoR_HTH"/>
</dbReference>
<evidence type="ECO:0000256" key="3">
    <source>
        <dbReference type="ARBA" id="ARBA00023163"/>
    </source>
</evidence>
<dbReference type="SUPFAM" id="SSF46785">
    <property type="entry name" value="Winged helix' DNA-binding domain"/>
    <property type="match status" value="1"/>
</dbReference>
<protein>
    <submittedName>
        <fullName evidence="5">Glucitol operon repressor</fullName>
    </submittedName>
</protein>
<feature type="domain" description="HTH deoR-type" evidence="4">
    <location>
        <begin position="5"/>
        <end position="60"/>
    </location>
</feature>
<dbReference type="PROSITE" id="PS00894">
    <property type="entry name" value="HTH_DEOR_1"/>
    <property type="match status" value="1"/>
</dbReference>
<dbReference type="InterPro" id="IPR037171">
    <property type="entry name" value="NagB/RpiA_transferase-like"/>
</dbReference>
<dbReference type="InterPro" id="IPR036390">
    <property type="entry name" value="WH_DNA-bd_sf"/>
</dbReference>
<dbReference type="InterPro" id="IPR036388">
    <property type="entry name" value="WH-like_DNA-bd_sf"/>
</dbReference>
<evidence type="ECO:0000259" key="4">
    <source>
        <dbReference type="PROSITE" id="PS51000"/>
    </source>
</evidence>
<keyword evidence="2" id="KW-0238">DNA-binding</keyword>
<evidence type="ECO:0000256" key="2">
    <source>
        <dbReference type="ARBA" id="ARBA00023125"/>
    </source>
</evidence>
<evidence type="ECO:0000313" key="5">
    <source>
        <dbReference type="EMBL" id="AQQ72583.1"/>
    </source>
</evidence>
<dbReference type="Pfam" id="PF08220">
    <property type="entry name" value="HTH_DeoR"/>
    <property type="match status" value="1"/>
</dbReference>
<dbReference type="InterPro" id="IPR018356">
    <property type="entry name" value="Tscrpt_reg_HTH_DeoR_CS"/>
</dbReference>
<dbReference type="SMART" id="SM01134">
    <property type="entry name" value="DeoRC"/>
    <property type="match status" value="1"/>
</dbReference>
<name>A0A1R7T6A3_9BACT</name>
<sequence length="258" mass="28607">MGLFAENRHEHILNELRSKGRLKVKELAKSLDVTEVTIRRDLCYLQDNGLLKKTYGGAVLAGPSSMQSLVSYRQTQNSTAKQIIGEIAASRIDDGDNIYLEAGSTCYEIIPYLENKKDLTVIVNSVNLMTRLHEQTHHRILVTGGEYRAETMDMIGPTAEAAISQLGAFTAFTSADVISVESGISGRDIATVSFTRQVLMRANKKIFVGIKSKFNKAALYKIADLEDLDCIITDSFPGARWRDAALQKNIELLYPDTD</sequence>
<dbReference type="Pfam" id="PF00455">
    <property type="entry name" value="DeoRC"/>
    <property type="match status" value="1"/>
</dbReference>
<keyword evidence="3" id="KW-0804">Transcription</keyword>
<accession>A0A1R7T6A3</accession>
<dbReference type="SUPFAM" id="SSF100950">
    <property type="entry name" value="NagB/RpiA/CoA transferase-like"/>
    <property type="match status" value="1"/>
</dbReference>
<dbReference type="GO" id="GO:0003677">
    <property type="term" value="F:DNA binding"/>
    <property type="evidence" value="ECO:0007669"/>
    <property type="project" value="UniProtKB-KW"/>
</dbReference>
<evidence type="ECO:0000256" key="1">
    <source>
        <dbReference type="ARBA" id="ARBA00023015"/>
    </source>
</evidence>
<dbReference type="KEGG" id="pbas:SMSP2_02973"/>
<dbReference type="AlphaFoldDB" id="A0A1R7T6A3"/>
<dbReference type="PANTHER" id="PTHR30363">
    <property type="entry name" value="HTH-TYPE TRANSCRIPTIONAL REGULATOR SRLR-RELATED"/>
    <property type="match status" value="1"/>
</dbReference>